<organism evidence="2 3">
    <name type="scientific">Cloeon dipterum</name>
    <dbReference type="NCBI Taxonomy" id="197152"/>
    <lineage>
        <taxon>Eukaryota</taxon>
        <taxon>Metazoa</taxon>
        <taxon>Ecdysozoa</taxon>
        <taxon>Arthropoda</taxon>
        <taxon>Hexapoda</taxon>
        <taxon>Insecta</taxon>
        <taxon>Pterygota</taxon>
        <taxon>Palaeoptera</taxon>
        <taxon>Ephemeroptera</taxon>
        <taxon>Pisciforma</taxon>
        <taxon>Baetidae</taxon>
        <taxon>Cloeon</taxon>
    </lineage>
</organism>
<dbReference type="Proteomes" id="UP000494165">
    <property type="component" value="Unassembled WGS sequence"/>
</dbReference>
<accession>A0A8S1CGV3</accession>
<comment type="caution">
    <text evidence="2">The sequence shown here is derived from an EMBL/GenBank/DDBJ whole genome shotgun (WGS) entry which is preliminary data.</text>
</comment>
<dbReference type="AlphaFoldDB" id="A0A8S1CGV3"/>
<keyword evidence="3" id="KW-1185">Reference proteome</keyword>
<evidence type="ECO:0000313" key="3">
    <source>
        <dbReference type="Proteomes" id="UP000494165"/>
    </source>
</evidence>
<name>A0A8S1CGV3_9INSE</name>
<evidence type="ECO:0000256" key="1">
    <source>
        <dbReference type="SAM" id="MobiDB-lite"/>
    </source>
</evidence>
<gene>
    <name evidence="2" type="ORF">CLODIP_2_CD00883</name>
</gene>
<dbReference type="EMBL" id="CADEPI010000039">
    <property type="protein sequence ID" value="CAB3368750.1"/>
    <property type="molecule type" value="Genomic_DNA"/>
</dbReference>
<dbReference type="InterPro" id="IPR032675">
    <property type="entry name" value="LRR_dom_sf"/>
</dbReference>
<protein>
    <submittedName>
        <fullName evidence="2">Uncharacterized protein</fullName>
    </submittedName>
</protein>
<reference evidence="2 3" key="1">
    <citation type="submission" date="2020-04" db="EMBL/GenBank/DDBJ databases">
        <authorList>
            <person name="Alioto T."/>
            <person name="Alioto T."/>
            <person name="Gomez Garrido J."/>
        </authorList>
    </citation>
    <scope>NUCLEOTIDE SEQUENCE [LARGE SCALE GENOMIC DNA]</scope>
</reference>
<sequence length="289" mass="33137">MDEIPVRSGPEEMNLSSDTSVAPRPAFISRENSKRSVHLRSPSSLKILTMDTILKNCDFYENKYNGFSGFQFLTPPVLQILIEYIDAKTDRFLTPNFAKMLLNENTHFANIGSVDEKHRQDLYDYMISNCSVRLKIIQNLWLDANLQIEVCDLLKFKNLVALELLQLECTDEILDLICANLPELRSLGVTFMEYDITDEGLSLLPNLQSLVKISFRADENDHSDYTRMLQRIMEEFGVNWELKSFYVPGLKRSLSVEDERGAFKKPVAGRIGSYIKKKLVRAFSKEGGM</sequence>
<evidence type="ECO:0000313" key="2">
    <source>
        <dbReference type="EMBL" id="CAB3368750.1"/>
    </source>
</evidence>
<dbReference type="Gene3D" id="3.80.10.10">
    <property type="entry name" value="Ribonuclease Inhibitor"/>
    <property type="match status" value="1"/>
</dbReference>
<feature type="region of interest" description="Disordered" evidence="1">
    <location>
        <begin position="1"/>
        <end position="22"/>
    </location>
</feature>
<proteinExistence type="predicted"/>